<dbReference type="GO" id="GO:0000155">
    <property type="term" value="F:phosphorelay sensor kinase activity"/>
    <property type="evidence" value="ECO:0007669"/>
    <property type="project" value="InterPro"/>
</dbReference>
<sequence>MVNQQTAELHEASGRFLAIAEREVGRIILDIHDGPVQNIFAALSQLYVAQRRMAQQHDEPPEELERIRRSISLLENALNEIRTFMGTFRPPEFERRDLVSILEGLLIQHEEMTGNPVDLVLDGALPAVELPVKISLYRILQEALSNAVRHGEADQHTVTLSSATASLVMEVADNGRGFDVAAILRNPMAGHFGLDGMRERVGLLGGHFSIESVLGTGTRIRVEVPVT</sequence>
<proteinExistence type="predicted"/>
<feature type="domain" description="Histidine kinase" evidence="9">
    <location>
        <begin position="136"/>
        <end position="227"/>
    </location>
</feature>
<keyword evidence="8" id="KW-0902">Two-component regulatory system</keyword>
<dbReference type="GO" id="GO:0046983">
    <property type="term" value="F:protein dimerization activity"/>
    <property type="evidence" value="ECO:0007669"/>
    <property type="project" value="InterPro"/>
</dbReference>
<dbReference type="Gene3D" id="3.30.565.10">
    <property type="entry name" value="Histidine kinase-like ATPase, C-terminal domain"/>
    <property type="match status" value="1"/>
</dbReference>
<dbReference type="PROSITE" id="PS50109">
    <property type="entry name" value="HIS_KIN"/>
    <property type="match status" value="1"/>
</dbReference>
<dbReference type="Proteomes" id="UP000280307">
    <property type="component" value="Unassembled WGS sequence"/>
</dbReference>
<keyword evidence="7" id="KW-0067">ATP-binding</keyword>
<dbReference type="CDD" id="cd16917">
    <property type="entry name" value="HATPase_UhpB-NarQ-NarX-like"/>
    <property type="match status" value="1"/>
</dbReference>
<organism evidence="10 11">
    <name type="scientific">Candidatus Viridilinea halotolerans</name>
    <dbReference type="NCBI Taxonomy" id="2491704"/>
    <lineage>
        <taxon>Bacteria</taxon>
        <taxon>Bacillati</taxon>
        <taxon>Chloroflexota</taxon>
        <taxon>Chloroflexia</taxon>
        <taxon>Chloroflexales</taxon>
        <taxon>Chloroflexineae</taxon>
        <taxon>Oscillochloridaceae</taxon>
        <taxon>Candidatus Viridilinea</taxon>
    </lineage>
</organism>
<dbReference type="SMART" id="SM00387">
    <property type="entry name" value="HATPase_c"/>
    <property type="match status" value="1"/>
</dbReference>
<dbReference type="EC" id="2.7.13.3" evidence="2"/>
<gene>
    <name evidence="10" type="ORF">EI684_07290</name>
</gene>
<dbReference type="PANTHER" id="PTHR24421:SF10">
    <property type="entry name" value="NITRATE_NITRITE SENSOR PROTEIN NARQ"/>
    <property type="match status" value="1"/>
</dbReference>
<reference evidence="10 11" key="1">
    <citation type="submission" date="2018-12" db="EMBL/GenBank/DDBJ databases">
        <title>Genome Sequence of Candidatus Viridilinea halotolerans isolated from saline sulfide-rich spring.</title>
        <authorList>
            <person name="Grouzdev D.S."/>
            <person name="Burganskaya E.I."/>
            <person name="Krutkina M.S."/>
            <person name="Sukhacheva M.V."/>
            <person name="Gorlenko V.M."/>
        </authorList>
    </citation>
    <scope>NUCLEOTIDE SEQUENCE [LARGE SCALE GENOMIC DNA]</scope>
    <source>
        <strain evidence="10">Chok-6</strain>
    </source>
</reference>
<protein>
    <recommendedName>
        <fullName evidence="2">histidine kinase</fullName>
        <ecNumber evidence="2">2.7.13.3</ecNumber>
    </recommendedName>
</protein>
<dbReference type="InterPro" id="IPR036890">
    <property type="entry name" value="HATPase_C_sf"/>
</dbReference>
<comment type="caution">
    <text evidence="10">The sequence shown here is derived from an EMBL/GenBank/DDBJ whole genome shotgun (WGS) entry which is preliminary data.</text>
</comment>
<dbReference type="InterPro" id="IPR003594">
    <property type="entry name" value="HATPase_dom"/>
</dbReference>
<keyword evidence="5" id="KW-0547">Nucleotide-binding</keyword>
<keyword evidence="6 10" id="KW-0418">Kinase</keyword>
<comment type="catalytic activity">
    <reaction evidence="1">
        <text>ATP + protein L-histidine = ADP + protein N-phospho-L-histidine.</text>
        <dbReference type="EC" id="2.7.13.3"/>
    </reaction>
</comment>
<evidence type="ECO:0000256" key="7">
    <source>
        <dbReference type="ARBA" id="ARBA00022840"/>
    </source>
</evidence>
<dbReference type="Pfam" id="PF02518">
    <property type="entry name" value="HATPase_c"/>
    <property type="match status" value="1"/>
</dbReference>
<dbReference type="GO" id="GO:0005524">
    <property type="term" value="F:ATP binding"/>
    <property type="evidence" value="ECO:0007669"/>
    <property type="project" value="UniProtKB-KW"/>
</dbReference>
<keyword evidence="3" id="KW-0597">Phosphoprotein</keyword>
<evidence type="ECO:0000259" key="9">
    <source>
        <dbReference type="PROSITE" id="PS50109"/>
    </source>
</evidence>
<dbReference type="PANTHER" id="PTHR24421">
    <property type="entry name" value="NITRATE/NITRITE SENSOR PROTEIN NARX-RELATED"/>
    <property type="match status" value="1"/>
</dbReference>
<dbReference type="InterPro" id="IPR011712">
    <property type="entry name" value="Sig_transdc_His_kin_sub3_dim/P"/>
</dbReference>
<accession>A0A426U3E1</accession>
<dbReference type="InterPro" id="IPR050482">
    <property type="entry name" value="Sensor_HK_TwoCompSys"/>
</dbReference>
<dbReference type="AlphaFoldDB" id="A0A426U3E1"/>
<evidence type="ECO:0000256" key="8">
    <source>
        <dbReference type="ARBA" id="ARBA00023012"/>
    </source>
</evidence>
<keyword evidence="4" id="KW-0808">Transferase</keyword>
<evidence type="ECO:0000256" key="4">
    <source>
        <dbReference type="ARBA" id="ARBA00022679"/>
    </source>
</evidence>
<evidence type="ECO:0000256" key="6">
    <source>
        <dbReference type="ARBA" id="ARBA00022777"/>
    </source>
</evidence>
<dbReference type="GO" id="GO:0016020">
    <property type="term" value="C:membrane"/>
    <property type="evidence" value="ECO:0007669"/>
    <property type="project" value="InterPro"/>
</dbReference>
<evidence type="ECO:0000256" key="2">
    <source>
        <dbReference type="ARBA" id="ARBA00012438"/>
    </source>
</evidence>
<evidence type="ECO:0000256" key="1">
    <source>
        <dbReference type="ARBA" id="ARBA00000085"/>
    </source>
</evidence>
<dbReference type="Gene3D" id="1.20.5.1930">
    <property type="match status" value="1"/>
</dbReference>
<dbReference type="InterPro" id="IPR005467">
    <property type="entry name" value="His_kinase_dom"/>
</dbReference>
<evidence type="ECO:0000313" key="10">
    <source>
        <dbReference type="EMBL" id="RRR74356.1"/>
    </source>
</evidence>
<dbReference type="EMBL" id="RSAS01000279">
    <property type="protein sequence ID" value="RRR74356.1"/>
    <property type="molecule type" value="Genomic_DNA"/>
</dbReference>
<dbReference type="SUPFAM" id="SSF55874">
    <property type="entry name" value="ATPase domain of HSP90 chaperone/DNA topoisomerase II/histidine kinase"/>
    <property type="match status" value="1"/>
</dbReference>
<dbReference type="Pfam" id="PF07730">
    <property type="entry name" value="HisKA_3"/>
    <property type="match status" value="1"/>
</dbReference>
<evidence type="ECO:0000256" key="3">
    <source>
        <dbReference type="ARBA" id="ARBA00022553"/>
    </source>
</evidence>
<name>A0A426U3E1_9CHLR</name>
<evidence type="ECO:0000313" key="11">
    <source>
        <dbReference type="Proteomes" id="UP000280307"/>
    </source>
</evidence>
<evidence type="ECO:0000256" key="5">
    <source>
        <dbReference type="ARBA" id="ARBA00022741"/>
    </source>
</evidence>